<dbReference type="GO" id="GO:0003677">
    <property type="term" value="F:DNA binding"/>
    <property type="evidence" value="ECO:0007669"/>
    <property type="project" value="UniProtKB-KW"/>
</dbReference>
<comment type="function">
    <text evidence="13">The RuvA-RuvB-RuvC complex processes Holliday junction (HJ) DNA during genetic recombination and DNA repair. Endonuclease that resolves HJ intermediates. Cleaves cruciform DNA by making single-stranded nicks across the HJ at symmetrical positions within the homologous arms, yielding a 5'-phosphate and a 3'-hydroxyl group; requires a central core of homology in the junction. The consensus cleavage sequence is 5'-(A/T)TT(C/G)-3'. Cleavage occurs on the 3'-side of the TT dinucleotide at the point of strand exchange. HJ branch migration catalyzed by RuvA-RuvB allows RuvC to scan DNA until it finds its consensus sequence, where it cleaves and resolves the cruciform DNA.</text>
</comment>
<dbReference type="InterPro" id="IPR012337">
    <property type="entry name" value="RNaseH-like_sf"/>
</dbReference>
<evidence type="ECO:0000256" key="4">
    <source>
        <dbReference type="ARBA" id="ARBA00022723"/>
    </source>
</evidence>
<dbReference type="EC" id="3.1.21.10" evidence="13 14"/>
<comment type="catalytic activity">
    <reaction evidence="12 13">
        <text>Endonucleolytic cleavage at a junction such as a reciprocal single-stranded crossover between two homologous DNA duplexes (Holliday junction).</text>
        <dbReference type="EC" id="3.1.21.10"/>
    </reaction>
</comment>
<keyword evidence="2 13" id="KW-0963">Cytoplasm</keyword>
<dbReference type="FunFam" id="3.30.420.10:FF:000002">
    <property type="entry name" value="Crossover junction endodeoxyribonuclease RuvC"/>
    <property type="match status" value="1"/>
</dbReference>
<reference evidence="15" key="1">
    <citation type="submission" date="2019-11" db="EMBL/GenBank/DDBJ databases">
        <authorList>
            <person name="Kojima H."/>
        </authorList>
    </citation>
    <scope>NUCLEOTIDE SEQUENCE</scope>
    <source>
        <strain evidence="15">H1576</strain>
    </source>
</reference>
<evidence type="ECO:0000256" key="5">
    <source>
        <dbReference type="ARBA" id="ARBA00022759"/>
    </source>
</evidence>
<dbReference type="KEGG" id="saqt:GJV85_13235"/>
<dbReference type="InterPro" id="IPR002176">
    <property type="entry name" value="X-over_junc_endoDNase_RuvC"/>
</dbReference>
<evidence type="ECO:0000313" key="16">
    <source>
        <dbReference type="Proteomes" id="UP000671852"/>
    </source>
</evidence>
<keyword evidence="3 13" id="KW-0540">Nuclease</keyword>
<feature type="active site" evidence="13">
    <location>
        <position position="7"/>
    </location>
</feature>
<protein>
    <recommendedName>
        <fullName evidence="13 14">Crossover junction endodeoxyribonuclease RuvC</fullName>
        <ecNumber evidence="13 14">3.1.21.10</ecNumber>
    </recommendedName>
    <alternativeName>
        <fullName evidence="13">Holliday junction nuclease RuvC</fullName>
    </alternativeName>
    <alternativeName>
        <fullName evidence="13">Holliday junction resolvase RuvC</fullName>
    </alternativeName>
</protein>
<evidence type="ECO:0000256" key="1">
    <source>
        <dbReference type="ARBA" id="ARBA00009518"/>
    </source>
</evidence>
<accession>A0A975GE30</accession>
<name>A0A975GE30_9BACT</name>
<dbReference type="GO" id="GO:0000287">
    <property type="term" value="F:magnesium ion binding"/>
    <property type="evidence" value="ECO:0007669"/>
    <property type="project" value="UniProtKB-UniRule"/>
</dbReference>
<dbReference type="PANTHER" id="PTHR30194">
    <property type="entry name" value="CROSSOVER JUNCTION ENDODEOXYRIBONUCLEASE RUVC"/>
    <property type="match status" value="1"/>
</dbReference>
<dbReference type="PANTHER" id="PTHR30194:SF3">
    <property type="entry name" value="CROSSOVER JUNCTION ENDODEOXYRIBONUCLEASE RUVC"/>
    <property type="match status" value="1"/>
</dbReference>
<feature type="active site" evidence="13">
    <location>
        <position position="66"/>
    </location>
</feature>
<comment type="subcellular location">
    <subcellularLocation>
        <location evidence="13">Cytoplasm</location>
    </subcellularLocation>
</comment>
<dbReference type="GO" id="GO:0006310">
    <property type="term" value="P:DNA recombination"/>
    <property type="evidence" value="ECO:0007669"/>
    <property type="project" value="UniProtKB-UniRule"/>
</dbReference>
<dbReference type="GO" id="GO:0008821">
    <property type="term" value="F:crossover junction DNA endonuclease activity"/>
    <property type="evidence" value="ECO:0007669"/>
    <property type="project" value="UniProtKB-UniRule"/>
</dbReference>
<dbReference type="GO" id="GO:0005737">
    <property type="term" value="C:cytoplasm"/>
    <property type="evidence" value="ECO:0007669"/>
    <property type="project" value="UniProtKB-SubCell"/>
</dbReference>
<comment type="cofactor">
    <cofactor evidence="13">
        <name>Mg(2+)</name>
        <dbReference type="ChEBI" id="CHEBI:18420"/>
    </cofactor>
    <text evidence="13">Binds 2 Mg(2+) ion per subunit.</text>
</comment>
<feature type="binding site" evidence="13">
    <location>
        <position position="139"/>
    </location>
    <ligand>
        <name>Mg(2+)</name>
        <dbReference type="ChEBI" id="CHEBI:18420"/>
        <label>1</label>
    </ligand>
</feature>
<evidence type="ECO:0000256" key="3">
    <source>
        <dbReference type="ARBA" id="ARBA00022722"/>
    </source>
</evidence>
<dbReference type="GO" id="GO:0048476">
    <property type="term" value="C:Holliday junction resolvase complex"/>
    <property type="evidence" value="ECO:0007669"/>
    <property type="project" value="UniProtKB-UniRule"/>
</dbReference>
<evidence type="ECO:0000313" key="15">
    <source>
        <dbReference type="EMBL" id="QSZ43028.1"/>
    </source>
</evidence>
<evidence type="ECO:0000256" key="8">
    <source>
        <dbReference type="ARBA" id="ARBA00022842"/>
    </source>
</evidence>
<evidence type="ECO:0000256" key="11">
    <source>
        <dbReference type="ARBA" id="ARBA00023204"/>
    </source>
</evidence>
<dbReference type="CDD" id="cd16962">
    <property type="entry name" value="RuvC"/>
    <property type="match status" value="1"/>
</dbReference>
<keyword evidence="9 13" id="KW-0238">DNA-binding</keyword>
<sequence length="158" mass="17688">MTILGIDPGTRNMGYALISLEKGKIALIEAGLIKMKAEDLQYQIPQMVEGLSRVFDAHKIDEVAMEDIFYAHNPATTIKLAQFRGAIMLKLLQEFGQFSEYTALQVKKALTGKGKASKEQVNFMVKRLLNIKKEIKPLDISDAIAVAITHSQRVRLKK</sequence>
<proteinExistence type="inferred from homology"/>
<comment type="subunit">
    <text evidence="13">Homodimer which binds Holliday junction (HJ) DNA. The HJ becomes 2-fold symmetrical on binding to RuvC with unstacked arms; it has a different conformation from HJ DNA in complex with RuvA. In the full resolvosome a probable DNA-RuvA(4)-RuvB(12)-RuvC(2) complex forms which resolves the HJ.</text>
</comment>
<dbReference type="SUPFAM" id="SSF53098">
    <property type="entry name" value="Ribonuclease H-like"/>
    <property type="match status" value="1"/>
</dbReference>
<evidence type="ECO:0000256" key="13">
    <source>
        <dbReference type="HAMAP-Rule" id="MF_00034"/>
    </source>
</evidence>
<dbReference type="Proteomes" id="UP000671852">
    <property type="component" value="Chromosome"/>
</dbReference>
<keyword evidence="8 13" id="KW-0460">Magnesium</keyword>
<dbReference type="PROSITE" id="PS01321">
    <property type="entry name" value="RUVC"/>
    <property type="match status" value="1"/>
</dbReference>
<reference evidence="15" key="2">
    <citation type="submission" date="2021-04" db="EMBL/GenBank/DDBJ databases">
        <title>Isolation and characterization of a novel species of the genus Sulfurimonas.</title>
        <authorList>
            <person name="Fukui M."/>
        </authorList>
    </citation>
    <scope>NUCLEOTIDE SEQUENCE</scope>
    <source>
        <strain evidence="15">H1576</strain>
    </source>
</reference>
<evidence type="ECO:0000256" key="7">
    <source>
        <dbReference type="ARBA" id="ARBA00022801"/>
    </source>
</evidence>
<dbReference type="RefSeq" id="WP_207561842.1">
    <property type="nucleotide sequence ID" value="NZ_CP046072.1"/>
</dbReference>
<gene>
    <name evidence="13 15" type="primary">ruvC</name>
    <name evidence="15" type="ORF">GJV85_13235</name>
</gene>
<evidence type="ECO:0000256" key="2">
    <source>
        <dbReference type="ARBA" id="ARBA00022490"/>
    </source>
</evidence>
<evidence type="ECO:0000256" key="14">
    <source>
        <dbReference type="NCBIfam" id="TIGR00228"/>
    </source>
</evidence>
<feature type="active site" evidence="13">
    <location>
        <position position="139"/>
    </location>
</feature>
<feature type="binding site" evidence="13">
    <location>
        <position position="66"/>
    </location>
    <ligand>
        <name>Mg(2+)</name>
        <dbReference type="ChEBI" id="CHEBI:18420"/>
        <label>2</label>
    </ligand>
</feature>
<dbReference type="InterPro" id="IPR036397">
    <property type="entry name" value="RNaseH_sf"/>
</dbReference>
<organism evidence="15 16">
    <name type="scientific">Sulfurimonas aquatica</name>
    <dbReference type="NCBI Taxonomy" id="2672570"/>
    <lineage>
        <taxon>Bacteria</taxon>
        <taxon>Pseudomonadati</taxon>
        <taxon>Campylobacterota</taxon>
        <taxon>Epsilonproteobacteria</taxon>
        <taxon>Campylobacterales</taxon>
        <taxon>Sulfurimonadaceae</taxon>
        <taxon>Sulfurimonas</taxon>
    </lineage>
</organism>
<evidence type="ECO:0000256" key="10">
    <source>
        <dbReference type="ARBA" id="ARBA00023172"/>
    </source>
</evidence>
<dbReference type="InterPro" id="IPR020563">
    <property type="entry name" value="X-over_junc_endoDNase_Mg_BS"/>
</dbReference>
<dbReference type="Gene3D" id="3.30.420.10">
    <property type="entry name" value="Ribonuclease H-like superfamily/Ribonuclease H"/>
    <property type="match status" value="1"/>
</dbReference>
<evidence type="ECO:0000256" key="12">
    <source>
        <dbReference type="ARBA" id="ARBA00029354"/>
    </source>
</evidence>
<keyword evidence="4 13" id="KW-0479">Metal-binding</keyword>
<dbReference type="PRINTS" id="PR00696">
    <property type="entry name" value="RSOLVASERUVC"/>
</dbReference>
<comment type="similarity">
    <text evidence="1 13">Belongs to the RuvC family.</text>
</comment>
<dbReference type="HAMAP" id="MF_00034">
    <property type="entry name" value="RuvC"/>
    <property type="match status" value="1"/>
</dbReference>
<dbReference type="AlphaFoldDB" id="A0A975GE30"/>
<dbReference type="EMBL" id="CP046072">
    <property type="protein sequence ID" value="QSZ43028.1"/>
    <property type="molecule type" value="Genomic_DNA"/>
</dbReference>
<dbReference type="NCBIfam" id="TIGR00228">
    <property type="entry name" value="ruvC"/>
    <property type="match status" value="1"/>
</dbReference>
<evidence type="ECO:0000256" key="9">
    <source>
        <dbReference type="ARBA" id="ARBA00023125"/>
    </source>
</evidence>
<evidence type="ECO:0000256" key="6">
    <source>
        <dbReference type="ARBA" id="ARBA00022763"/>
    </source>
</evidence>
<keyword evidence="5 13" id="KW-0255">Endonuclease</keyword>
<dbReference type="GO" id="GO:0006281">
    <property type="term" value="P:DNA repair"/>
    <property type="evidence" value="ECO:0007669"/>
    <property type="project" value="UniProtKB-UniRule"/>
</dbReference>
<keyword evidence="16" id="KW-1185">Reference proteome</keyword>
<dbReference type="Pfam" id="PF02075">
    <property type="entry name" value="RuvC"/>
    <property type="match status" value="1"/>
</dbReference>
<keyword evidence="10 13" id="KW-0233">DNA recombination</keyword>
<feature type="binding site" evidence="13">
    <location>
        <position position="7"/>
    </location>
    <ligand>
        <name>Mg(2+)</name>
        <dbReference type="ChEBI" id="CHEBI:18420"/>
        <label>1</label>
    </ligand>
</feature>
<keyword evidence="7 13" id="KW-0378">Hydrolase</keyword>
<keyword evidence="11 13" id="KW-0234">DNA repair</keyword>
<keyword evidence="6 13" id="KW-0227">DNA damage</keyword>